<keyword evidence="3" id="KW-1185">Reference proteome</keyword>
<organism evidence="2 3">
    <name type="scientific">Chitinophaga lutea</name>
    <dbReference type="NCBI Taxonomy" id="2488634"/>
    <lineage>
        <taxon>Bacteria</taxon>
        <taxon>Pseudomonadati</taxon>
        <taxon>Bacteroidota</taxon>
        <taxon>Chitinophagia</taxon>
        <taxon>Chitinophagales</taxon>
        <taxon>Chitinophagaceae</taxon>
        <taxon>Chitinophaga</taxon>
    </lineage>
</organism>
<protein>
    <submittedName>
        <fullName evidence="2">Uncharacterized protein</fullName>
    </submittedName>
</protein>
<dbReference type="Proteomes" id="UP000278351">
    <property type="component" value="Unassembled WGS sequence"/>
</dbReference>
<evidence type="ECO:0000313" key="2">
    <source>
        <dbReference type="EMBL" id="RPE09715.1"/>
    </source>
</evidence>
<sequence length="95" mass="10897">MYQPPRLGAEYRFEEGLRKQKNPQQLFSKKERKEMEKMGRLTPQERSAPNTRITAMQADSILTGKTRDTTAVLADSTQAKPVDSLHQQPVDTTRH</sequence>
<comment type="caution">
    <text evidence="2">The sequence shown here is derived from an EMBL/GenBank/DDBJ whole genome shotgun (WGS) entry which is preliminary data.</text>
</comment>
<accession>A0A3N4PPQ7</accession>
<dbReference type="AlphaFoldDB" id="A0A3N4PPQ7"/>
<feature type="region of interest" description="Disordered" evidence="1">
    <location>
        <begin position="31"/>
        <end position="51"/>
    </location>
</feature>
<evidence type="ECO:0000313" key="3">
    <source>
        <dbReference type="Proteomes" id="UP000278351"/>
    </source>
</evidence>
<dbReference type="EMBL" id="RPDH01000002">
    <property type="protein sequence ID" value="RPE09715.1"/>
    <property type="molecule type" value="Genomic_DNA"/>
</dbReference>
<feature type="compositionally biased region" description="Polar residues" evidence="1">
    <location>
        <begin position="75"/>
        <end position="95"/>
    </location>
</feature>
<evidence type="ECO:0000256" key="1">
    <source>
        <dbReference type="SAM" id="MobiDB-lite"/>
    </source>
</evidence>
<gene>
    <name evidence="2" type="ORF">EGT74_22345</name>
</gene>
<name>A0A3N4PPQ7_9BACT</name>
<feature type="region of interest" description="Disordered" evidence="1">
    <location>
        <begin position="72"/>
        <end position="95"/>
    </location>
</feature>
<proteinExistence type="predicted"/>
<reference evidence="2 3" key="1">
    <citation type="submission" date="2018-11" db="EMBL/GenBank/DDBJ databases">
        <title>Chitinophaga lutea sp.nov., isolate from arsenic contaminated soil.</title>
        <authorList>
            <person name="Zong Y."/>
        </authorList>
    </citation>
    <scope>NUCLEOTIDE SEQUENCE [LARGE SCALE GENOMIC DNA]</scope>
    <source>
        <strain evidence="2 3">ZY74</strain>
    </source>
</reference>